<evidence type="ECO:0000313" key="2">
    <source>
        <dbReference type="EMBL" id="RKT63023.1"/>
    </source>
</evidence>
<dbReference type="AlphaFoldDB" id="A0A495WR44"/>
<dbReference type="Proteomes" id="UP000270626">
    <property type="component" value="Unassembled WGS sequence"/>
</dbReference>
<dbReference type="EMBL" id="RBXP01000001">
    <property type="protein sequence ID" value="RKT63023.1"/>
    <property type="molecule type" value="Genomic_DNA"/>
</dbReference>
<gene>
    <name evidence="2" type="ORF">DFR40_0072</name>
</gene>
<dbReference type="Gene3D" id="2.30.30.830">
    <property type="match status" value="1"/>
</dbReference>
<proteinExistence type="predicted"/>
<evidence type="ECO:0000313" key="3">
    <source>
        <dbReference type="Proteomes" id="UP000270626"/>
    </source>
</evidence>
<reference evidence="2 3" key="1">
    <citation type="submission" date="2018-10" db="EMBL/GenBank/DDBJ databases">
        <title>Genomic Encyclopedia of Type Strains, Phase IV (KMG-IV): sequencing the most valuable type-strain genomes for metagenomic binning, comparative biology and taxonomic classification.</title>
        <authorList>
            <person name="Goeker M."/>
        </authorList>
    </citation>
    <scope>NUCLEOTIDE SEQUENCE [LARGE SCALE GENOMIC DNA]</scope>
    <source>
        <strain evidence="2 3">DSM 23841</strain>
    </source>
</reference>
<protein>
    <submittedName>
        <fullName evidence="2">Type II secretion system (T2SS) protein C</fullName>
    </submittedName>
</protein>
<comment type="caution">
    <text evidence="2">The sequence shown here is derived from an EMBL/GenBank/DDBJ whole genome shotgun (WGS) entry which is preliminary data.</text>
</comment>
<dbReference type="OrthoDB" id="9898179at2"/>
<keyword evidence="3" id="KW-1185">Reference proteome</keyword>
<sequence length="160" mass="16482">MPATLVSRLVARPDLPLRLAGRAATLAVAAAGCWLLADLAWGLLPPTPAPAVAVERRPVAVTETFAQRLQFAGGATAAATPGNLLLVGTAASGDPAQARALLRREGDSRLLVAAVGDEIMPGLRLQRVERGQVILAGSAGEQRLSLPQAAQPNPDPHPDD</sequence>
<name>A0A495WR44_9RHOO</name>
<organism evidence="2 3">
    <name type="scientific">Azonexus fungiphilus</name>
    <dbReference type="NCBI Taxonomy" id="146940"/>
    <lineage>
        <taxon>Bacteria</taxon>
        <taxon>Pseudomonadati</taxon>
        <taxon>Pseudomonadota</taxon>
        <taxon>Betaproteobacteria</taxon>
        <taxon>Rhodocyclales</taxon>
        <taxon>Azonexaceae</taxon>
        <taxon>Azonexus</taxon>
    </lineage>
</organism>
<feature type="region of interest" description="Disordered" evidence="1">
    <location>
        <begin position="139"/>
        <end position="160"/>
    </location>
</feature>
<evidence type="ECO:0000256" key="1">
    <source>
        <dbReference type="SAM" id="MobiDB-lite"/>
    </source>
</evidence>
<dbReference type="RefSeq" id="WP_121456507.1">
    <property type="nucleotide sequence ID" value="NZ_RBXP01000001.1"/>
</dbReference>
<accession>A0A495WR44</accession>